<evidence type="ECO:0000256" key="2">
    <source>
        <dbReference type="ARBA" id="ARBA00005028"/>
    </source>
</evidence>
<keyword evidence="10" id="KW-1185">Reference proteome</keyword>
<keyword evidence="6 8" id="KW-0413">Isomerase</keyword>
<comment type="catalytic activity">
    <reaction evidence="1 8">
        <text>alpha-D-glucose = beta-D-glucose</text>
        <dbReference type="Rhea" id="RHEA:10264"/>
        <dbReference type="ChEBI" id="CHEBI:15903"/>
        <dbReference type="ChEBI" id="CHEBI:17925"/>
        <dbReference type="EC" id="5.1.3.3"/>
    </reaction>
</comment>
<dbReference type="GO" id="GO:0016853">
    <property type="term" value="F:isomerase activity"/>
    <property type="evidence" value="ECO:0007669"/>
    <property type="project" value="UniProtKB-KW"/>
</dbReference>
<dbReference type="InterPro" id="IPR047215">
    <property type="entry name" value="Galactose_mutarotase-like"/>
</dbReference>
<dbReference type="NCBIfam" id="NF008277">
    <property type="entry name" value="PRK11055.1"/>
    <property type="match status" value="1"/>
</dbReference>
<dbReference type="Gene3D" id="2.70.98.10">
    <property type="match status" value="1"/>
</dbReference>
<organism evidence="9 10">
    <name type="scientific">Sphingomonas kyungheensis</name>
    <dbReference type="NCBI Taxonomy" id="1069987"/>
    <lineage>
        <taxon>Bacteria</taxon>
        <taxon>Pseudomonadati</taxon>
        <taxon>Pseudomonadota</taxon>
        <taxon>Alphaproteobacteria</taxon>
        <taxon>Sphingomonadales</taxon>
        <taxon>Sphingomonadaceae</taxon>
        <taxon>Sphingomonas</taxon>
    </lineage>
</organism>
<dbReference type="InterPro" id="IPR014718">
    <property type="entry name" value="GH-type_carb-bd"/>
</dbReference>
<evidence type="ECO:0000256" key="6">
    <source>
        <dbReference type="ARBA" id="ARBA00023235"/>
    </source>
</evidence>
<reference evidence="9 10" key="1">
    <citation type="journal article" date="2013" name="Int. J. Syst. Evol. Microbiol.">
        <title>Sphingomonas kyungheensis sp. nov., a bacterium with ginsenoside-converting activity isolated from soil of a ginseng field.</title>
        <authorList>
            <person name="Son H.M."/>
            <person name="Yang J.E."/>
            <person name="Park Y."/>
            <person name="Han C.K."/>
            <person name="Kim S.G."/>
            <person name="Kook M."/>
            <person name="Yi T.H."/>
        </authorList>
    </citation>
    <scope>NUCLEOTIDE SEQUENCE [LARGE SCALE GENOMIC DNA]</scope>
    <source>
        <strain evidence="9 10">LMG 26582</strain>
    </source>
</reference>
<evidence type="ECO:0000256" key="4">
    <source>
        <dbReference type="ARBA" id="ARBA00013185"/>
    </source>
</evidence>
<evidence type="ECO:0000313" key="9">
    <source>
        <dbReference type="EMBL" id="MEI5686548.1"/>
    </source>
</evidence>
<dbReference type="RefSeq" id="WP_336544690.1">
    <property type="nucleotide sequence ID" value="NZ_JBBBDM010000002.1"/>
</dbReference>
<evidence type="ECO:0000256" key="8">
    <source>
        <dbReference type="PIRNR" id="PIRNR005096"/>
    </source>
</evidence>
<evidence type="ECO:0000313" key="10">
    <source>
        <dbReference type="Proteomes" id="UP001367771"/>
    </source>
</evidence>
<evidence type="ECO:0000256" key="3">
    <source>
        <dbReference type="ARBA" id="ARBA00006206"/>
    </source>
</evidence>
<dbReference type="Pfam" id="PF01263">
    <property type="entry name" value="Aldose_epim"/>
    <property type="match status" value="1"/>
</dbReference>
<proteinExistence type="inferred from homology"/>
<accession>A0ABU8H0M5</accession>
<comment type="pathway">
    <text evidence="2 8">Carbohydrate metabolism; hexose metabolism.</text>
</comment>
<dbReference type="InterPro" id="IPR008183">
    <property type="entry name" value="Aldose_1/G6P_1-epimerase"/>
</dbReference>
<dbReference type="PANTHER" id="PTHR10091">
    <property type="entry name" value="ALDOSE-1-EPIMERASE"/>
    <property type="match status" value="1"/>
</dbReference>
<comment type="caution">
    <text evidence="9">The sequence shown here is derived from an EMBL/GenBank/DDBJ whole genome shotgun (WGS) entry which is preliminary data.</text>
</comment>
<evidence type="ECO:0000256" key="5">
    <source>
        <dbReference type="ARBA" id="ARBA00014165"/>
    </source>
</evidence>
<dbReference type="Proteomes" id="UP001367771">
    <property type="component" value="Unassembled WGS sequence"/>
</dbReference>
<evidence type="ECO:0000256" key="1">
    <source>
        <dbReference type="ARBA" id="ARBA00001614"/>
    </source>
</evidence>
<evidence type="ECO:0000256" key="7">
    <source>
        <dbReference type="ARBA" id="ARBA00023277"/>
    </source>
</evidence>
<dbReference type="PIRSF" id="PIRSF005096">
    <property type="entry name" value="GALM"/>
    <property type="match status" value="1"/>
</dbReference>
<sequence length="357" mass="38001">MMILLPLAAIAAATPPADPTITLRNAHGMVVRLIPQGAIVTAVEVPDRDGHRANVVLGYPTPADYRAKIRKNGFGATIGRYAGRIGGARFAIDGRPVTLVANDGANALHGGGPQGFDTVDWTPAAIRRDSVRFTLVSPDGFQNFPGRLTVSVTYRLADDDALHIDYRAQTTRPTVLNLTNHSYFNLAGESSGSVDGQYLQLRAARLVDTDAGGIPSGRFTPVAGTPFDFRCPHTIGERIAQPPLTPRGYNHAWLFDKPAGTLAPVARLVDPGSGRTLTIETTEPSIQAYTGGYIDGSDAGPGGHVYRPGDGIALEMQHLADSPNQPSFPSTRLRPGETYRQTTIWRFGVAAKGAPAC</sequence>
<name>A0ABU8H0M5_9SPHN</name>
<protein>
    <recommendedName>
        <fullName evidence="5 8">Aldose 1-epimerase</fullName>
        <ecNumber evidence="4 8">5.1.3.3</ecNumber>
    </recommendedName>
</protein>
<dbReference type="InterPro" id="IPR018052">
    <property type="entry name" value="Ald1_epimerase_CS"/>
</dbReference>
<keyword evidence="7 8" id="KW-0119">Carbohydrate metabolism</keyword>
<comment type="similarity">
    <text evidence="3 8">Belongs to the aldose epimerase family.</text>
</comment>
<dbReference type="SUPFAM" id="SSF74650">
    <property type="entry name" value="Galactose mutarotase-like"/>
    <property type="match status" value="1"/>
</dbReference>
<dbReference type="PANTHER" id="PTHR10091:SF0">
    <property type="entry name" value="GALACTOSE MUTAROTASE"/>
    <property type="match status" value="1"/>
</dbReference>
<dbReference type="EC" id="5.1.3.3" evidence="4 8"/>
<dbReference type="InterPro" id="IPR011013">
    <property type="entry name" value="Gal_mutarotase_sf_dom"/>
</dbReference>
<gene>
    <name evidence="9" type="ORF">V8201_05580</name>
</gene>
<dbReference type="InterPro" id="IPR015443">
    <property type="entry name" value="Aldose_1-epimerase"/>
</dbReference>
<dbReference type="PROSITE" id="PS00545">
    <property type="entry name" value="ALDOSE_1_EPIMERASE"/>
    <property type="match status" value="1"/>
</dbReference>
<dbReference type="CDD" id="cd09019">
    <property type="entry name" value="galactose_mutarotase_like"/>
    <property type="match status" value="1"/>
</dbReference>
<dbReference type="EMBL" id="JBBBDM010000002">
    <property type="protein sequence ID" value="MEI5686548.1"/>
    <property type="molecule type" value="Genomic_DNA"/>
</dbReference>